<name>A0A9N8DXK3_9STRA</name>
<protein>
    <submittedName>
        <fullName evidence="2">Uncharacterized protein</fullName>
    </submittedName>
</protein>
<proteinExistence type="predicted"/>
<dbReference type="OrthoDB" id="10547775at2759"/>
<evidence type="ECO:0000256" key="1">
    <source>
        <dbReference type="SAM" id="MobiDB-lite"/>
    </source>
</evidence>
<dbReference type="AlphaFoldDB" id="A0A9N8DXK3"/>
<evidence type="ECO:0000313" key="3">
    <source>
        <dbReference type="Proteomes" id="UP001153069"/>
    </source>
</evidence>
<dbReference type="EMBL" id="CAICTM010000423">
    <property type="protein sequence ID" value="CAB9510165.1"/>
    <property type="molecule type" value="Genomic_DNA"/>
</dbReference>
<gene>
    <name evidence="2" type="ORF">SEMRO_424_G139930.1</name>
</gene>
<evidence type="ECO:0000313" key="2">
    <source>
        <dbReference type="EMBL" id="CAB9510165.1"/>
    </source>
</evidence>
<reference evidence="2" key="1">
    <citation type="submission" date="2020-06" db="EMBL/GenBank/DDBJ databases">
        <authorList>
            <consortium name="Plant Systems Biology data submission"/>
        </authorList>
    </citation>
    <scope>NUCLEOTIDE SEQUENCE</scope>
    <source>
        <strain evidence="2">D6</strain>
    </source>
</reference>
<sequence>MAQAKLKSCLKQKGVSSKPKRDLQWAQELMASWVYPAREDDILWMDPDEFFDLKKASRLFAKQWRLNGFTVLLKDTYEHPRSDAQRVLNAFVQLEGNDCGRGMERRGSKQHGEERTYLKKRAIQAVLLHQRRLLVRGADMDELWEELGDVSNDYTRTAKIFARRIAKADENAVHFPDPESGYSVLEELRAQNQNGRRPMMPPMRRGSEKGVNVA</sequence>
<comment type="caution">
    <text evidence="2">The sequence shown here is derived from an EMBL/GenBank/DDBJ whole genome shotgun (WGS) entry which is preliminary data.</text>
</comment>
<dbReference type="Proteomes" id="UP001153069">
    <property type="component" value="Unassembled WGS sequence"/>
</dbReference>
<accession>A0A9N8DXK3</accession>
<organism evidence="2 3">
    <name type="scientific">Seminavis robusta</name>
    <dbReference type="NCBI Taxonomy" id="568900"/>
    <lineage>
        <taxon>Eukaryota</taxon>
        <taxon>Sar</taxon>
        <taxon>Stramenopiles</taxon>
        <taxon>Ochrophyta</taxon>
        <taxon>Bacillariophyta</taxon>
        <taxon>Bacillariophyceae</taxon>
        <taxon>Bacillariophycidae</taxon>
        <taxon>Naviculales</taxon>
        <taxon>Naviculaceae</taxon>
        <taxon>Seminavis</taxon>
    </lineage>
</organism>
<feature type="region of interest" description="Disordered" evidence="1">
    <location>
        <begin position="191"/>
        <end position="214"/>
    </location>
</feature>
<keyword evidence="3" id="KW-1185">Reference proteome</keyword>